<dbReference type="RefSeq" id="WP_213382033.1">
    <property type="nucleotide sequence ID" value="NZ_AP024564.1"/>
</dbReference>
<evidence type="ECO:0000313" key="1">
    <source>
        <dbReference type="EMBL" id="BCU08477.1"/>
    </source>
</evidence>
<proteinExistence type="predicted"/>
<accession>A0ABM7QR13</accession>
<sequence length="82" mass="9675">MNKHEIAPIPGAEYRVNGETLVVRAVNDYHYFREDVPNSVWGRYVYLSKKFKTGRISKSTVRFRNDLNDPSWYEQSVEKIHA</sequence>
<keyword evidence="2" id="KW-1185">Reference proteome</keyword>
<dbReference type="EMBL" id="AP024564">
    <property type="protein sequence ID" value="BCU08477.1"/>
    <property type="molecule type" value="Genomic_DNA"/>
</dbReference>
<protein>
    <submittedName>
        <fullName evidence="1">Uncharacterized protein</fullName>
    </submittedName>
</protein>
<dbReference type="Proteomes" id="UP000680679">
    <property type="component" value="Plasmid pAt1"/>
</dbReference>
<gene>
    <name evidence="1" type="ORF">Atep_31540</name>
</gene>
<name>A0ABM7QR13_9GAMM</name>
<geneLocation type="plasmid" evidence="1 2">
    <name>pAt1</name>
</geneLocation>
<keyword evidence="1" id="KW-0614">Plasmid</keyword>
<organism evidence="1 2">
    <name type="scientific">Allochromatium tepidum</name>
    <dbReference type="NCBI Taxonomy" id="553982"/>
    <lineage>
        <taxon>Bacteria</taxon>
        <taxon>Pseudomonadati</taxon>
        <taxon>Pseudomonadota</taxon>
        <taxon>Gammaproteobacteria</taxon>
        <taxon>Chromatiales</taxon>
        <taxon>Chromatiaceae</taxon>
        <taxon>Allochromatium</taxon>
    </lineage>
</organism>
<reference evidence="1 2" key="1">
    <citation type="submission" date="2021-04" db="EMBL/GenBank/DDBJ databases">
        <title>Complete genome sequencing of Allochromatium tepidum strain NZ.</title>
        <authorList>
            <person name="Tsukatani Y."/>
            <person name="Mori H."/>
        </authorList>
    </citation>
    <scope>NUCLEOTIDE SEQUENCE [LARGE SCALE GENOMIC DNA]</scope>
    <source>
        <strain evidence="1 2">NZ</strain>
        <plasmid evidence="1 2">pAt1</plasmid>
    </source>
</reference>
<evidence type="ECO:0000313" key="2">
    <source>
        <dbReference type="Proteomes" id="UP000680679"/>
    </source>
</evidence>